<dbReference type="InterPro" id="IPR029044">
    <property type="entry name" value="Nucleotide-diphossugar_trans"/>
</dbReference>
<reference evidence="4" key="2">
    <citation type="submission" date="2021-04" db="EMBL/GenBank/DDBJ databases">
        <authorList>
            <person name="Zhang T."/>
            <person name="Zhang Y."/>
            <person name="Lu D."/>
            <person name="Zuo D."/>
            <person name="Du Z."/>
        </authorList>
    </citation>
    <scope>NUCLEOTIDE SEQUENCE</scope>
    <source>
        <strain evidence="4">JR1</strain>
    </source>
</reference>
<dbReference type="SUPFAM" id="SSF53448">
    <property type="entry name" value="Nucleotide-diphospho-sugar transferases"/>
    <property type="match status" value="1"/>
</dbReference>
<dbReference type="Pfam" id="PF12804">
    <property type="entry name" value="NTP_transf_3"/>
    <property type="match status" value="1"/>
</dbReference>
<organism evidence="4 5">
    <name type="scientific">Carboxylicivirga sediminis</name>
    <dbReference type="NCBI Taxonomy" id="2006564"/>
    <lineage>
        <taxon>Bacteria</taxon>
        <taxon>Pseudomonadati</taxon>
        <taxon>Bacteroidota</taxon>
        <taxon>Bacteroidia</taxon>
        <taxon>Marinilabiliales</taxon>
        <taxon>Marinilabiliaceae</taxon>
        <taxon>Carboxylicivirga</taxon>
    </lineage>
</organism>
<evidence type="ECO:0000259" key="1">
    <source>
        <dbReference type="Pfam" id="PF02625"/>
    </source>
</evidence>
<dbReference type="AlphaFoldDB" id="A0A941F324"/>
<evidence type="ECO:0000313" key="4">
    <source>
        <dbReference type="EMBL" id="MBR8535492.1"/>
    </source>
</evidence>
<dbReference type="Gene3D" id="3.40.50.720">
    <property type="entry name" value="NAD(P)-binding Rossmann-like Domain"/>
    <property type="match status" value="1"/>
</dbReference>
<evidence type="ECO:0000313" key="5">
    <source>
        <dbReference type="Proteomes" id="UP000679220"/>
    </source>
</evidence>
<dbReference type="InterPro" id="IPR027051">
    <property type="entry name" value="XdhC_Rossmann_dom"/>
</dbReference>
<protein>
    <submittedName>
        <fullName evidence="4">XdhC family protein</fullName>
    </submittedName>
</protein>
<feature type="domain" description="XdhC Rossmann" evidence="3">
    <location>
        <begin position="187"/>
        <end position="330"/>
    </location>
</feature>
<dbReference type="InterPro" id="IPR036291">
    <property type="entry name" value="NAD(P)-bd_dom_sf"/>
</dbReference>
<dbReference type="InterPro" id="IPR003777">
    <property type="entry name" value="XdhC_CoxI"/>
</dbReference>
<feature type="domain" description="XdhC- CoxI" evidence="1">
    <location>
        <begin position="12"/>
        <end position="68"/>
    </location>
</feature>
<dbReference type="InterPro" id="IPR025877">
    <property type="entry name" value="MobA-like_NTP_Trfase"/>
</dbReference>
<dbReference type="RefSeq" id="WP_212189397.1">
    <property type="nucleotide sequence ID" value="NZ_JAGTAR010000009.1"/>
</dbReference>
<dbReference type="SUPFAM" id="SSF51735">
    <property type="entry name" value="NAD(P)-binding Rossmann-fold domains"/>
    <property type="match status" value="1"/>
</dbReference>
<name>A0A941F324_9BACT</name>
<accession>A0A941F324</accession>
<dbReference type="Pfam" id="PF13478">
    <property type="entry name" value="XdhC_C"/>
    <property type="match status" value="1"/>
</dbReference>
<feature type="domain" description="MobA-like NTP transferase" evidence="2">
    <location>
        <begin position="346"/>
        <end position="505"/>
    </location>
</feature>
<dbReference type="PANTHER" id="PTHR30388">
    <property type="entry name" value="ALDEHYDE OXIDOREDUCTASE MOLYBDENUM COFACTOR ASSEMBLY PROTEIN"/>
    <property type="match status" value="1"/>
</dbReference>
<dbReference type="Proteomes" id="UP000679220">
    <property type="component" value="Unassembled WGS sequence"/>
</dbReference>
<keyword evidence="5" id="KW-1185">Reference proteome</keyword>
<evidence type="ECO:0000259" key="3">
    <source>
        <dbReference type="Pfam" id="PF13478"/>
    </source>
</evidence>
<comment type="caution">
    <text evidence="4">The sequence shown here is derived from an EMBL/GenBank/DDBJ whole genome shotgun (WGS) entry which is preliminary data.</text>
</comment>
<gene>
    <name evidence="4" type="ORF">KDU71_07970</name>
</gene>
<dbReference type="GO" id="GO:0016779">
    <property type="term" value="F:nucleotidyltransferase activity"/>
    <property type="evidence" value="ECO:0007669"/>
    <property type="project" value="UniProtKB-ARBA"/>
</dbReference>
<dbReference type="EMBL" id="JAGTAR010000009">
    <property type="protein sequence ID" value="MBR8535492.1"/>
    <property type="molecule type" value="Genomic_DNA"/>
</dbReference>
<sequence>MLNIYQHLLQLIEQEQPVILGTLICKKGSAPQVPGASAIFNQDGLLKGTLGGGILEAEAERLACRHTADMHHLMRTISYTAKIEDEAGAICGGEASFLLDFSPEKHVEVFSQMSSSLKKGKTGHLIILVCEQKGIRRYWQEEKYRLHEDLLRYRPYVAKCHQHQTTCYNLVDNVHVLVEWLSPPARLIIVGAGHIGQALCHIGSLLDFEVTVLDNRPEYANEAMLPDARQLIIGNLSDSIKKLQPTPDTYVVIVTQGHKTDYASLLACLKSDAGYIGMIGSKRKVQLIKEDLLNKKLATQTELDAIYSPIGLDIGAKTVQEIAVSIAAELVQVRRKKVSVKDVAMIILAAGMSKRMNAAKMLLPFGEQTIIETVVDASLHSKVDHTVVVTGANAEQISQKINHLPVQLAFNADYAEGMLSSVQCGVRAVDGFGAFFVLPGDQPFVQPATINRMVDAYRKSDKGLVVPVFDGKKGHPVLISGKFREKINQLDPNIGLRQLFHQHADDIEYLEIESDEVVIDLDNREEYNEALGRLKG</sequence>
<proteinExistence type="predicted"/>
<dbReference type="Pfam" id="PF02625">
    <property type="entry name" value="XdhC_CoxI"/>
    <property type="match status" value="1"/>
</dbReference>
<dbReference type="Gene3D" id="3.90.550.10">
    <property type="entry name" value="Spore Coat Polysaccharide Biosynthesis Protein SpsA, Chain A"/>
    <property type="match status" value="1"/>
</dbReference>
<dbReference type="PANTHER" id="PTHR30388:SF6">
    <property type="entry name" value="XANTHINE DEHYDROGENASE SUBUNIT A-RELATED"/>
    <property type="match status" value="1"/>
</dbReference>
<evidence type="ECO:0000259" key="2">
    <source>
        <dbReference type="Pfam" id="PF12804"/>
    </source>
</evidence>
<reference evidence="4" key="1">
    <citation type="journal article" date="2018" name="Int. J. Syst. Evol. Microbiol.">
        <title>Carboxylicivirga sediminis sp. nov., isolated from coastal sediment.</title>
        <authorList>
            <person name="Wang F.Q."/>
            <person name="Ren L.H."/>
            <person name="Zou R.J."/>
            <person name="Sun Y.Z."/>
            <person name="Liu X.J."/>
            <person name="Jiang F."/>
            <person name="Liu L.J."/>
        </authorList>
    </citation>
    <scope>NUCLEOTIDE SEQUENCE</scope>
    <source>
        <strain evidence="4">JR1</strain>
    </source>
</reference>
<dbReference type="CDD" id="cd04182">
    <property type="entry name" value="GT_2_like_f"/>
    <property type="match status" value="1"/>
</dbReference>
<dbReference type="InterPro" id="IPR052698">
    <property type="entry name" value="MoCofactor_Util/Proc"/>
</dbReference>